<dbReference type="AlphaFoldDB" id="A0A3N7EW83"/>
<protein>
    <submittedName>
        <fullName evidence="2">Uncharacterized protein</fullName>
    </submittedName>
</protein>
<evidence type="ECO:0000313" key="2">
    <source>
        <dbReference type="EMBL" id="RQO90043.1"/>
    </source>
</evidence>
<evidence type="ECO:0000313" key="3">
    <source>
        <dbReference type="Proteomes" id="UP000006729"/>
    </source>
</evidence>
<accession>A0A3N7EW83</accession>
<keyword evidence="3" id="KW-1185">Reference proteome</keyword>
<proteinExistence type="predicted"/>
<organism evidence="2 3">
    <name type="scientific">Populus trichocarpa</name>
    <name type="common">Western balsam poplar</name>
    <name type="synonym">Populus balsamifera subsp. trichocarpa</name>
    <dbReference type="NCBI Taxonomy" id="3694"/>
    <lineage>
        <taxon>Eukaryota</taxon>
        <taxon>Viridiplantae</taxon>
        <taxon>Streptophyta</taxon>
        <taxon>Embryophyta</taxon>
        <taxon>Tracheophyta</taxon>
        <taxon>Spermatophyta</taxon>
        <taxon>Magnoliopsida</taxon>
        <taxon>eudicotyledons</taxon>
        <taxon>Gunneridae</taxon>
        <taxon>Pentapetalae</taxon>
        <taxon>rosids</taxon>
        <taxon>fabids</taxon>
        <taxon>Malpighiales</taxon>
        <taxon>Salicaceae</taxon>
        <taxon>Saliceae</taxon>
        <taxon>Populus</taxon>
    </lineage>
</organism>
<reference evidence="2 3" key="1">
    <citation type="journal article" date="2006" name="Science">
        <title>The genome of black cottonwood, Populus trichocarpa (Torr. &amp; Gray).</title>
        <authorList>
            <person name="Tuskan G.A."/>
            <person name="Difazio S."/>
            <person name="Jansson S."/>
            <person name="Bohlmann J."/>
            <person name="Grigoriev I."/>
            <person name="Hellsten U."/>
            <person name="Putnam N."/>
            <person name="Ralph S."/>
            <person name="Rombauts S."/>
            <person name="Salamov A."/>
            <person name="Schein J."/>
            <person name="Sterck L."/>
            <person name="Aerts A."/>
            <person name="Bhalerao R.R."/>
            <person name="Bhalerao R.P."/>
            <person name="Blaudez D."/>
            <person name="Boerjan W."/>
            <person name="Brun A."/>
            <person name="Brunner A."/>
            <person name="Busov V."/>
            <person name="Campbell M."/>
            <person name="Carlson J."/>
            <person name="Chalot M."/>
            <person name="Chapman J."/>
            <person name="Chen G.L."/>
            <person name="Cooper D."/>
            <person name="Coutinho P.M."/>
            <person name="Couturier J."/>
            <person name="Covert S."/>
            <person name="Cronk Q."/>
            <person name="Cunningham R."/>
            <person name="Davis J."/>
            <person name="Degroeve S."/>
            <person name="Dejardin A."/>
            <person name="Depamphilis C."/>
            <person name="Detter J."/>
            <person name="Dirks B."/>
            <person name="Dubchak I."/>
            <person name="Duplessis S."/>
            <person name="Ehlting J."/>
            <person name="Ellis B."/>
            <person name="Gendler K."/>
            <person name="Goodstein D."/>
            <person name="Gribskov M."/>
            <person name="Grimwood J."/>
            <person name="Groover A."/>
            <person name="Gunter L."/>
            <person name="Hamberger B."/>
            <person name="Heinze B."/>
            <person name="Helariutta Y."/>
            <person name="Henrissat B."/>
            <person name="Holligan D."/>
            <person name="Holt R."/>
            <person name="Huang W."/>
            <person name="Islam-Faridi N."/>
            <person name="Jones S."/>
            <person name="Jones-Rhoades M."/>
            <person name="Jorgensen R."/>
            <person name="Joshi C."/>
            <person name="Kangasjarvi J."/>
            <person name="Karlsson J."/>
            <person name="Kelleher C."/>
            <person name="Kirkpatrick R."/>
            <person name="Kirst M."/>
            <person name="Kohler A."/>
            <person name="Kalluri U."/>
            <person name="Larimer F."/>
            <person name="Leebens-Mack J."/>
            <person name="Leple J.C."/>
            <person name="Locascio P."/>
            <person name="Lou Y."/>
            <person name="Lucas S."/>
            <person name="Martin F."/>
            <person name="Montanini B."/>
            <person name="Napoli C."/>
            <person name="Nelson D.R."/>
            <person name="Nelson C."/>
            <person name="Nieminen K."/>
            <person name="Nilsson O."/>
            <person name="Pereda V."/>
            <person name="Peter G."/>
            <person name="Philippe R."/>
            <person name="Pilate G."/>
            <person name="Poliakov A."/>
            <person name="Razumovskaya J."/>
            <person name="Richardson P."/>
            <person name="Rinaldi C."/>
            <person name="Ritland K."/>
            <person name="Rouze P."/>
            <person name="Ryaboy D."/>
            <person name="Schmutz J."/>
            <person name="Schrader J."/>
            <person name="Segerman B."/>
            <person name="Shin H."/>
            <person name="Siddiqui A."/>
            <person name="Sterky F."/>
            <person name="Terry A."/>
            <person name="Tsai C.J."/>
            <person name="Uberbacher E."/>
            <person name="Unneberg P."/>
            <person name="Vahala J."/>
            <person name="Wall K."/>
            <person name="Wessler S."/>
            <person name="Yang G."/>
            <person name="Yin T."/>
            <person name="Douglas C."/>
            <person name="Marra M."/>
            <person name="Sandberg G."/>
            <person name="Van de Peer Y."/>
            <person name="Rokhsar D."/>
        </authorList>
    </citation>
    <scope>NUCLEOTIDE SEQUENCE [LARGE SCALE GENOMIC DNA]</scope>
    <source>
        <strain evidence="3">cv. Nisqually</strain>
    </source>
</reference>
<feature type="region of interest" description="Disordered" evidence="1">
    <location>
        <begin position="21"/>
        <end position="41"/>
    </location>
</feature>
<sequence length="41" mass="4919">MRKELLWVIAWKRAWDRSVGLPTSPSRTSWARQHGNSYRFS</sequence>
<dbReference type="EMBL" id="CM009294">
    <property type="protein sequence ID" value="RQO90043.1"/>
    <property type="molecule type" value="Genomic_DNA"/>
</dbReference>
<dbReference type="InParanoid" id="A0A3N7EW83"/>
<dbReference type="Proteomes" id="UP000006729">
    <property type="component" value="Chromosome 5"/>
</dbReference>
<gene>
    <name evidence="2" type="ORF">POPTR_005G049150</name>
</gene>
<name>A0A3N7EW83_POPTR</name>
<evidence type="ECO:0000256" key="1">
    <source>
        <dbReference type="SAM" id="MobiDB-lite"/>
    </source>
</evidence>